<sequence>MKMRIFCFSLLMVMCPTLMAAKLLSVEVKQEAGHPSVLFKLDSAVAHKVFTLTNPNRVVIDFEDTDLALDLNRVSLKNPLIKYLRSGHPNPKTLRLVLEVSQVVQTKTNPLNPSAAKHGFSLDLSANGERSIKPVSLAKSPSTIKLSETNKAVVAPISVRHAPNRNLRDVIVALDPGHGGKDPGASGPRNTSEKDVTLAIALKLKQIIDRQPGMRAVLTRKGDYYIGLRERLNIARKYNADVFISIHADAFINQHSHGASVFALSQSGATSEAARWLAEKENYSELGGVNLADLDDQSGLVRTVLIDLSQTATIGSSLHMGERVLRNLDTITTLHNNKVEQARFMVLKSPDIPSILIETGFISNPREERNLTSTAYQTQLTQAIFQGLKRYFWDYPPHGTRIEVLAGNGNVQVQKNNINLLSKRAVREELRGEDSSTSMGAVASEKKVIHLVQRGESLPKIAKKYHVPVAVLQAANHLPDSRILAGQKLIVPVSIT</sequence>
<dbReference type="FunFam" id="3.40.630.40:FF:000001">
    <property type="entry name" value="N-acetylmuramoyl-L-alanine amidase"/>
    <property type="match status" value="1"/>
</dbReference>
<protein>
    <recommendedName>
        <fullName evidence="9">N-acetylmuramoyl-L-alanine amidase AmiC</fullName>
        <ecNumber evidence="4">3.5.1.28</ecNumber>
    </recommendedName>
</protein>
<dbReference type="Proteomes" id="UP000054908">
    <property type="component" value="Unassembled WGS sequence"/>
</dbReference>
<dbReference type="RefSeq" id="WP_058452656.1">
    <property type="nucleotide sequence ID" value="NZ_CAAAIB010000002.1"/>
</dbReference>
<dbReference type="GO" id="GO:0071555">
    <property type="term" value="P:cell wall organization"/>
    <property type="evidence" value="ECO:0007669"/>
    <property type="project" value="UniProtKB-KW"/>
</dbReference>
<dbReference type="PATRIC" id="fig|466.6.peg.2008"/>
<keyword evidence="5 10" id="KW-0732">Signal</keyword>
<keyword evidence="13" id="KW-1185">Reference proteome</keyword>
<dbReference type="Pfam" id="PF01476">
    <property type="entry name" value="LysM"/>
    <property type="match status" value="1"/>
</dbReference>
<comment type="caution">
    <text evidence="12">The sequence shown here is derived from an EMBL/GenBank/DDBJ whole genome shotgun (WGS) entry which is preliminary data.</text>
</comment>
<dbReference type="InterPro" id="IPR002508">
    <property type="entry name" value="MurNAc-LAA_cat"/>
</dbReference>
<evidence type="ECO:0000313" key="13">
    <source>
        <dbReference type="Proteomes" id="UP000054908"/>
    </source>
</evidence>
<feature type="domain" description="LysM" evidence="11">
    <location>
        <begin position="448"/>
        <end position="491"/>
    </location>
</feature>
<dbReference type="SMART" id="SM00257">
    <property type="entry name" value="LysM"/>
    <property type="match status" value="1"/>
</dbReference>
<evidence type="ECO:0000256" key="1">
    <source>
        <dbReference type="ARBA" id="ARBA00001561"/>
    </source>
</evidence>
<keyword evidence="7" id="KW-0378">Hydrolase</keyword>
<evidence type="ECO:0000256" key="5">
    <source>
        <dbReference type="ARBA" id="ARBA00022729"/>
    </source>
</evidence>
<accession>A0A0W0VZW9</accession>
<dbReference type="Pfam" id="PF01520">
    <property type="entry name" value="Amidase_3"/>
    <property type="match status" value="1"/>
</dbReference>
<evidence type="ECO:0000259" key="11">
    <source>
        <dbReference type="PROSITE" id="PS51782"/>
    </source>
</evidence>
<keyword evidence="8" id="KW-0961">Cell wall biogenesis/degradation</keyword>
<dbReference type="PANTHER" id="PTHR30404">
    <property type="entry name" value="N-ACETYLMURAMOYL-L-ALANINE AMIDASE"/>
    <property type="match status" value="1"/>
</dbReference>
<dbReference type="PROSITE" id="PS51782">
    <property type="entry name" value="LYSM"/>
    <property type="match status" value="1"/>
</dbReference>
<name>A0A0W0VZW9_9GAMM</name>
<evidence type="ECO:0000256" key="9">
    <source>
        <dbReference type="ARBA" id="ARBA00074581"/>
    </source>
</evidence>
<dbReference type="Pfam" id="PF11741">
    <property type="entry name" value="AMIN"/>
    <property type="match status" value="1"/>
</dbReference>
<dbReference type="CDD" id="cd00118">
    <property type="entry name" value="LysM"/>
    <property type="match status" value="1"/>
</dbReference>
<comment type="subcellular location">
    <subcellularLocation>
        <location evidence="2">Periplasm</location>
    </subcellularLocation>
</comment>
<dbReference type="CDD" id="cd02696">
    <property type="entry name" value="MurNAc-LAA"/>
    <property type="match status" value="1"/>
</dbReference>
<reference evidence="12 13" key="1">
    <citation type="submission" date="2015-11" db="EMBL/GenBank/DDBJ databases">
        <title>Genomic analysis of 38 Legionella species identifies large and diverse effector repertoires.</title>
        <authorList>
            <person name="Burstein D."/>
            <person name="Amaro F."/>
            <person name="Zusman T."/>
            <person name="Lifshitz Z."/>
            <person name="Cohen O."/>
            <person name="Gilbert J.A."/>
            <person name="Pupko T."/>
            <person name="Shuman H.A."/>
            <person name="Segal G."/>
        </authorList>
    </citation>
    <scope>NUCLEOTIDE SEQUENCE [LARGE SCALE GENOMIC DNA]</scope>
    <source>
        <strain evidence="12 13">PX-1-G2-E2</strain>
    </source>
</reference>
<organism evidence="12 13">
    <name type="scientific">Legionella maceachernii</name>
    <dbReference type="NCBI Taxonomy" id="466"/>
    <lineage>
        <taxon>Bacteria</taxon>
        <taxon>Pseudomonadati</taxon>
        <taxon>Pseudomonadota</taxon>
        <taxon>Gammaproteobacteria</taxon>
        <taxon>Legionellales</taxon>
        <taxon>Legionellaceae</taxon>
        <taxon>Legionella</taxon>
    </lineage>
</organism>
<dbReference type="GO" id="GO:0030288">
    <property type="term" value="C:outer membrane-bounded periplasmic space"/>
    <property type="evidence" value="ECO:0007669"/>
    <property type="project" value="TreeGrafter"/>
</dbReference>
<evidence type="ECO:0000256" key="3">
    <source>
        <dbReference type="ARBA" id="ARBA00010860"/>
    </source>
</evidence>
<evidence type="ECO:0000256" key="8">
    <source>
        <dbReference type="ARBA" id="ARBA00023316"/>
    </source>
</evidence>
<evidence type="ECO:0000256" key="10">
    <source>
        <dbReference type="SAM" id="SignalP"/>
    </source>
</evidence>
<evidence type="ECO:0000256" key="7">
    <source>
        <dbReference type="ARBA" id="ARBA00022801"/>
    </source>
</evidence>
<feature type="signal peptide" evidence="10">
    <location>
        <begin position="1"/>
        <end position="20"/>
    </location>
</feature>
<dbReference type="InterPro" id="IPR050695">
    <property type="entry name" value="N-acetylmuramoyl_amidase_3"/>
</dbReference>
<dbReference type="Gene3D" id="3.40.630.40">
    <property type="entry name" value="Zn-dependent exopeptidases"/>
    <property type="match status" value="1"/>
</dbReference>
<dbReference type="Gene3D" id="3.10.350.10">
    <property type="entry name" value="LysM domain"/>
    <property type="match status" value="1"/>
</dbReference>
<evidence type="ECO:0000256" key="2">
    <source>
        <dbReference type="ARBA" id="ARBA00004418"/>
    </source>
</evidence>
<evidence type="ECO:0000313" key="12">
    <source>
        <dbReference type="EMBL" id="KTD25539.1"/>
    </source>
</evidence>
<dbReference type="SUPFAM" id="SSF54106">
    <property type="entry name" value="LysM domain"/>
    <property type="match status" value="1"/>
</dbReference>
<dbReference type="AlphaFoldDB" id="A0A0W0VZW9"/>
<dbReference type="STRING" id="466.Lmac_1903"/>
<dbReference type="GO" id="GO:0008745">
    <property type="term" value="F:N-acetylmuramoyl-L-alanine amidase activity"/>
    <property type="evidence" value="ECO:0007669"/>
    <property type="project" value="UniProtKB-EC"/>
</dbReference>
<evidence type="ECO:0000256" key="6">
    <source>
        <dbReference type="ARBA" id="ARBA00022764"/>
    </source>
</evidence>
<dbReference type="SUPFAM" id="SSF53187">
    <property type="entry name" value="Zn-dependent exopeptidases"/>
    <property type="match status" value="1"/>
</dbReference>
<comment type="catalytic activity">
    <reaction evidence="1">
        <text>Hydrolyzes the link between N-acetylmuramoyl residues and L-amino acid residues in certain cell-wall glycopeptides.</text>
        <dbReference type="EC" id="3.5.1.28"/>
    </reaction>
</comment>
<dbReference type="InterPro" id="IPR021731">
    <property type="entry name" value="AMIN_dom"/>
</dbReference>
<feature type="chain" id="PRO_5006915235" description="N-acetylmuramoyl-L-alanine amidase AmiC" evidence="10">
    <location>
        <begin position="21"/>
        <end position="496"/>
    </location>
</feature>
<keyword evidence="6" id="KW-0574">Periplasm</keyword>
<evidence type="ECO:0000256" key="4">
    <source>
        <dbReference type="ARBA" id="ARBA00011901"/>
    </source>
</evidence>
<dbReference type="GO" id="GO:0009253">
    <property type="term" value="P:peptidoglycan catabolic process"/>
    <property type="evidence" value="ECO:0007669"/>
    <property type="project" value="InterPro"/>
</dbReference>
<comment type="similarity">
    <text evidence="3">Belongs to the N-acetylmuramoyl-L-alanine amidase 3 family.</text>
</comment>
<gene>
    <name evidence="12" type="primary">amiB</name>
    <name evidence="12" type="ORF">Lmac_1903</name>
</gene>
<dbReference type="InterPro" id="IPR018392">
    <property type="entry name" value="LysM"/>
</dbReference>
<proteinExistence type="inferred from homology"/>
<dbReference type="Gene3D" id="2.60.40.3500">
    <property type="match status" value="1"/>
</dbReference>
<dbReference type="EMBL" id="LNYL01000044">
    <property type="protein sequence ID" value="KTD25539.1"/>
    <property type="molecule type" value="Genomic_DNA"/>
</dbReference>
<dbReference type="EC" id="3.5.1.28" evidence="4"/>
<dbReference type="PANTHER" id="PTHR30404:SF0">
    <property type="entry name" value="N-ACETYLMURAMOYL-L-ALANINE AMIDASE AMIC"/>
    <property type="match status" value="1"/>
</dbReference>
<dbReference type="SMART" id="SM00646">
    <property type="entry name" value="Ami_3"/>
    <property type="match status" value="1"/>
</dbReference>
<dbReference type="InterPro" id="IPR036779">
    <property type="entry name" value="LysM_dom_sf"/>
</dbReference>